<feature type="compositionally biased region" description="Basic and acidic residues" evidence="1">
    <location>
        <begin position="342"/>
        <end position="361"/>
    </location>
</feature>
<protein>
    <submittedName>
        <fullName evidence="2">Uncharacterized protein</fullName>
    </submittedName>
</protein>
<accession>A0ABR1YC97</accession>
<feature type="compositionally biased region" description="Basic and acidic residues" evidence="1">
    <location>
        <begin position="208"/>
        <end position="224"/>
    </location>
</feature>
<organism evidence="2 3">
    <name type="scientific">Phyllosticta capitalensis</name>
    <dbReference type="NCBI Taxonomy" id="121624"/>
    <lineage>
        <taxon>Eukaryota</taxon>
        <taxon>Fungi</taxon>
        <taxon>Dikarya</taxon>
        <taxon>Ascomycota</taxon>
        <taxon>Pezizomycotina</taxon>
        <taxon>Dothideomycetes</taxon>
        <taxon>Dothideomycetes incertae sedis</taxon>
        <taxon>Botryosphaeriales</taxon>
        <taxon>Phyllostictaceae</taxon>
        <taxon>Phyllosticta</taxon>
    </lineage>
</organism>
<feature type="region of interest" description="Disordered" evidence="1">
    <location>
        <begin position="1"/>
        <end position="510"/>
    </location>
</feature>
<name>A0ABR1YC97_9PEZI</name>
<evidence type="ECO:0000313" key="3">
    <source>
        <dbReference type="Proteomes" id="UP001492380"/>
    </source>
</evidence>
<feature type="compositionally biased region" description="Basic and acidic residues" evidence="1">
    <location>
        <begin position="394"/>
        <end position="412"/>
    </location>
</feature>
<dbReference type="Proteomes" id="UP001492380">
    <property type="component" value="Unassembled WGS sequence"/>
</dbReference>
<evidence type="ECO:0000313" key="2">
    <source>
        <dbReference type="EMBL" id="KAK8225810.1"/>
    </source>
</evidence>
<sequence length="657" mass="74143">MDVRKWLEDTVGPGPPATLTLPPGRDAREEPVQGVARTSSHQPRRCNHLFSDSSLLHVEPADNAQGFSAHQPDHIGRPRRRSVEDEDRPTTAPSDTSDSHHPDLYTRRPRHKTRPEIYEPKPGVDREDKKRRRKKEKEGRGKKAPKSRRRAGKDKPPHQTHLFQPKNVTKERLTMKPNESIGLFKKGRASTPIKGRGLPDLVFSEMRFLQKQDDTKEKTQEETRNKRKRKNPNQVPEHELSAYFGAKRPPLVDKDHNIQRRRSEHRSKSASLGQRPLSRASTRIESARPAIELPDKPYLGFGSRGDPVASDPTYYIPWSESVRNASVQPSEAPLPLRRSSLRPHDFDSPAKESNNGHDGREPGACGKVKVSQRAVKVAVQSESGNGSGEGIPRSVERREGDSDPEILVERLRSNMSPVTVPDEKPRPRNKGHRSTERIRERIMNADRGQEINCAVEGAGKLHEPSRPVSDPSAPHRQGSRTCEKIARSPNADGNESDHERSQRSSSPLDRLLRDCDRACHESYYGRGNPSLGPVLDTPPATKDGRIEELEQVYRPSMPQRWASGGIPGQPTLFERQWPEDEVDYEGEDFDMDNHVDVSAGIGTREIGWTGNSIDEAIVPSRGYWEDFGGWTGAEVGVAEARDDVQEPQWCWRRHRLY</sequence>
<reference evidence="2 3" key="1">
    <citation type="submission" date="2024-04" db="EMBL/GenBank/DDBJ databases">
        <title>Phyllosticta paracitricarpa is synonymous to the EU quarantine fungus P. citricarpa based on phylogenomic analyses.</title>
        <authorList>
            <consortium name="Lawrence Berkeley National Laboratory"/>
            <person name="Van Ingen-Buijs V.A."/>
            <person name="Van Westerhoven A.C."/>
            <person name="Haridas S."/>
            <person name="Skiadas P."/>
            <person name="Martin F."/>
            <person name="Groenewald J.Z."/>
            <person name="Crous P.W."/>
            <person name="Seidl M.F."/>
        </authorList>
    </citation>
    <scope>NUCLEOTIDE SEQUENCE [LARGE SCALE GENOMIC DNA]</scope>
    <source>
        <strain evidence="2 3">CBS 123374</strain>
    </source>
</reference>
<keyword evidence="3" id="KW-1185">Reference proteome</keyword>
<feature type="compositionally biased region" description="Basic and acidic residues" evidence="1">
    <location>
        <begin position="97"/>
        <end position="106"/>
    </location>
</feature>
<feature type="compositionally biased region" description="Basic and acidic residues" evidence="1">
    <location>
        <begin position="433"/>
        <end position="449"/>
    </location>
</feature>
<evidence type="ECO:0000256" key="1">
    <source>
        <dbReference type="SAM" id="MobiDB-lite"/>
    </source>
</evidence>
<gene>
    <name evidence="2" type="ORF">HDK90DRAFT_67110</name>
</gene>
<proteinExistence type="predicted"/>
<comment type="caution">
    <text evidence="2">The sequence shown here is derived from an EMBL/GenBank/DDBJ whole genome shotgun (WGS) entry which is preliminary data.</text>
</comment>
<feature type="compositionally biased region" description="Basic and acidic residues" evidence="1">
    <location>
        <begin position="114"/>
        <end position="128"/>
    </location>
</feature>
<dbReference type="EMBL" id="JBBWRZ010000011">
    <property type="protein sequence ID" value="KAK8225810.1"/>
    <property type="molecule type" value="Genomic_DNA"/>
</dbReference>
<feature type="compositionally biased region" description="Basic residues" evidence="1">
    <location>
        <begin position="142"/>
        <end position="152"/>
    </location>
</feature>